<proteinExistence type="inferred from homology"/>
<feature type="topological domain" description="Periplasmic" evidence="9">
    <location>
        <position position="378"/>
    </location>
</feature>
<feature type="transmembrane region" description="Helical" evidence="10">
    <location>
        <begin position="313"/>
        <end position="336"/>
    </location>
</feature>
<feature type="topological domain" description="Periplasmic" evidence="9">
    <location>
        <begin position="43"/>
        <end position="55"/>
    </location>
</feature>
<dbReference type="RefSeq" id="WP_309875788.1">
    <property type="nucleotide sequence ID" value="NZ_CP133838.1"/>
</dbReference>
<keyword evidence="3 9" id="KW-1003">Cell membrane</keyword>
<keyword evidence="6 9" id="KW-1133">Transmembrane helix</keyword>
<name>A0ABY9S7C4_9ENTR</name>
<dbReference type="Proteomes" id="UP001246690">
    <property type="component" value="Chromosome"/>
</dbReference>
<gene>
    <name evidence="9 12" type="primary">entS</name>
    <name evidence="12" type="ORF">RHD99_18430</name>
</gene>
<evidence type="ECO:0000256" key="3">
    <source>
        <dbReference type="ARBA" id="ARBA00022475"/>
    </source>
</evidence>
<evidence type="ECO:0000256" key="4">
    <source>
        <dbReference type="ARBA" id="ARBA00022519"/>
    </source>
</evidence>
<feature type="transmembrane region" description="Helical" evidence="10">
    <location>
        <begin position="258"/>
        <end position="277"/>
    </location>
</feature>
<feature type="topological domain" description="Cytoplasmic" evidence="9">
    <location>
        <begin position="278"/>
        <end position="287"/>
    </location>
</feature>
<accession>A0ABY9S7C4</accession>
<evidence type="ECO:0000256" key="1">
    <source>
        <dbReference type="ARBA" id="ARBA00004651"/>
    </source>
</evidence>
<dbReference type="NCBIfam" id="NF007792">
    <property type="entry name" value="PRK10489.1"/>
    <property type="match status" value="1"/>
</dbReference>
<sequence>MNRNSLLLNLSLLKTHPAFRAVFLARFISIVSLGLLGVAVPVQIQTLTGSSLQVGLAVTLTGSAMFIGLMMGGVLADRHERRRLILLARSTCGVGFIGLTINAALPEPSLAVIYLLGVWDGFFGALGVTALLAATPALVGRENLMQASAITMLTVRLGSVISPMIGGLLLASGGVVWNYALASVGTFITLLPLLSLPKLAPPPQARENPLLSLWNGLRFLVGNPVIGGIALVGALLTMASAVRVLYPALAGHWQMSAGQIGLMYAAVPLGAAIGALTSGRIAHHARPGLIMLAAGIVSFISIGMFSLMPVWGLGLACLALFGYLSAISSLLQYTLIQTLTPDGMLGRINGLWTAQNVTGDAIGAAILGSLTVAMTPVAAASSSGLALTVCGVVLAIVLVQLRRYQQAAPAEVVASPSPQAGNRR</sequence>
<feature type="topological domain" description="Cytoplasmic" evidence="9">
    <location>
        <begin position="131"/>
        <end position="156"/>
    </location>
</feature>
<evidence type="ECO:0000313" key="13">
    <source>
        <dbReference type="Proteomes" id="UP001246690"/>
    </source>
</evidence>
<dbReference type="SUPFAM" id="SSF103473">
    <property type="entry name" value="MFS general substrate transporter"/>
    <property type="match status" value="1"/>
</dbReference>
<feature type="transmembrane region" description="Helical" evidence="10">
    <location>
        <begin position="86"/>
        <end position="105"/>
    </location>
</feature>
<keyword evidence="2 9" id="KW-0813">Transport</keyword>
<feature type="topological domain" description="Periplasmic" evidence="9">
    <location>
        <position position="178"/>
    </location>
</feature>
<feature type="topological domain" description="Cytoplasmic" evidence="9">
    <location>
        <begin position="77"/>
        <end position="83"/>
    </location>
</feature>
<evidence type="ECO:0000259" key="11">
    <source>
        <dbReference type="PROSITE" id="PS50850"/>
    </source>
</evidence>
<dbReference type="Pfam" id="PF07690">
    <property type="entry name" value="MFS_1"/>
    <property type="match status" value="1"/>
</dbReference>
<feature type="transmembrane region" description="Helical" evidence="10">
    <location>
        <begin position="289"/>
        <end position="307"/>
    </location>
</feature>
<keyword evidence="5 9" id="KW-0812">Transmembrane</keyword>
<dbReference type="PANTHER" id="PTHR23513">
    <property type="entry name" value="INTEGRAL MEMBRANE EFFLUX PROTEIN-RELATED"/>
    <property type="match status" value="1"/>
</dbReference>
<feature type="topological domain" description="Periplasmic" evidence="9">
    <location>
        <begin position="105"/>
        <end position="109"/>
    </location>
</feature>
<feature type="domain" description="Major facilitator superfamily (MFS) profile" evidence="11">
    <location>
        <begin position="18"/>
        <end position="403"/>
    </location>
</feature>
<feature type="transmembrane region" description="Helical" evidence="10">
    <location>
        <begin position="21"/>
        <end position="42"/>
    </location>
</feature>
<dbReference type="HAMAP" id="MF_01436">
    <property type="entry name" value="MFS_EntS"/>
    <property type="match status" value="1"/>
</dbReference>
<reference evidence="12 13" key="1">
    <citation type="submission" date="2023-09" db="EMBL/GenBank/DDBJ databases">
        <title>Buttiauxella selenatireducens sp. nov., isolated from the rhizosphere of Cardamine hupingshanesis.</title>
        <authorList>
            <person name="Zhang S."/>
            <person name="Xu Z."/>
            <person name="Wang H."/>
            <person name="Guo Y."/>
        </authorList>
    </citation>
    <scope>NUCLEOTIDE SEQUENCE [LARGE SCALE GENOMIC DNA]</scope>
    <source>
        <strain evidence="12 13">R73</strain>
    </source>
</reference>
<dbReference type="PANTHER" id="PTHR23513:SF9">
    <property type="entry name" value="ENTEROBACTIN EXPORTER ENTS"/>
    <property type="match status" value="1"/>
</dbReference>
<organism evidence="12 13">
    <name type="scientific">Buttiauxella selenatireducens</name>
    <dbReference type="NCBI Taxonomy" id="3073902"/>
    <lineage>
        <taxon>Bacteria</taxon>
        <taxon>Pseudomonadati</taxon>
        <taxon>Pseudomonadota</taxon>
        <taxon>Gammaproteobacteria</taxon>
        <taxon>Enterobacterales</taxon>
        <taxon>Enterobacteriaceae</taxon>
        <taxon>Buttiauxella</taxon>
    </lineage>
</organism>
<feature type="transmembrane region" description="Helical" evidence="10">
    <location>
        <begin position="147"/>
        <end position="170"/>
    </location>
</feature>
<evidence type="ECO:0000256" key="6">
    <source>
        <dbReference type="ARBA" id="ARBA00022989"/>
    </source>
</evidence>
<evidence type="ECO:0000256" key="9">
    <source>
        <dbReference type="HAMAP-Rule" id="MF_01436"/>
    </source>
</evidence>
<evidence type="ECO:0000256" key="10">
    <source>
        <dbReference type="SAM" id="Phobius"/>
    </source>
</evidence>
<evidence type="ECO:0000256" key="7">
    <source>
        <dbReference type="ARBA" id="ARBA00023136"/>
    </source>
</evidence>
<dbReference type="InterPro" id="IPR011701">
    <property type="entry name" value="MFS"/>
</dbReference>
<dbReference type="InterPro" id="IPR020846">
    <property type="entry name" value="MFS_dom"/>
</dbReference>
<feature type="topological domain" description="Cytoplasmic" evidence="9">
    <location>
        <begin position="1"/>
        <end position="21"/>
    </location>
</feature>
<feature type="transmembrane region" description="Helical" evidence="10">
    <location>
        <begin position="384"/>
        <end position="401"/>
    </location>
</feature>
<comment type="subcellular location">
    <subcellularLocation>
        <location evidence="9">Cell inner membrane</location>
        <topology evidence="9">Multi-pass membrane protein</topology>
    </subcellularLocation>
    <subcellularLocation>
        <location evidence="1">Cell membrane</location>
        <topology evidence="1">Multi-pass membrane protein</topology>
    </subcellularLocation>
</comment>
<evidence type="ECO:0000256" key="8">
    <source>
        <dbReference type="ARBA" id="ARBA00038075"/>
    </source>
</evidence>
<feature type="transmembrane region" description="Helical" evidence="10">
    <location>
        <begin position="54"/>
        <end position="74"/>
    </location>
</feature>
<evidence type="ECO:0000256" key="2">
    <source>
        <dbReference type="ARBA" id="ARBA00022448"/>
    </source>
</evidence>
<feature type="topological domain" description="Cytoplasmic" evidence="9">
    <location>
        <begin position="337"/>
        <end position="356"/>
    </location>
</feature>
<feature type="topological domain" description="Periplasmic" evidence="9">
    <location>
        <begin position="308"/>
        <end position="313"/>
    </location>
</feature>
<keyword evidence="13" id="KW-1185">Reference proteome</keyword>
<dbReference type="InterPro" id="IPR023722">
    <property type="entry name" value="Enterobactin_exp_EntS"/>
</dbReference>
<comment type="similarity">
    <text evidence="8">Belongs to the major facilitator superfamily. Drug:H(+) antiporter-3 (DHA3) (TC 2.A.1.21) family.</text>
</comment>
<comment type="function">
    <text evidence="9">Component of an export pathway for enterobactin.</text>
</comment>
<dbReference type="CDD" id="cd06173">
    <property type="entry name" value="MFS_MefA_like"/>
    <property type="match status" value="1"/>
</dbReference>
<evidence type="ECO:0000256" key="5">
    <source>
        <dbReference type="ARBA" id="ARBA00022692"/>
    </source>
</evidence>
<dbReference type="EMBL" id="CP133838">
    <property type="protein sequence ID" value="WMY73412.1"/>
    <property type="molecule type" value="Genomic_DNA"/>
</dbReference>
<comment type="similarity">
    <text evidence="9">Belongs to the major facilitator superfamily. EntS (TC 2.A.1.38) family.</text>
</comment>
<protein>
    <recommendedName>
        <fullName evidence="9">Enterobactin exporter EntS</fullName>
    </recommendedName>
</protein>
<feature type="transmembrane region" description="Helical" evidence="10">
    <location>
        <begin position="217"/>
        <end position="246"/>
    </location>
</feature>
<feature type="transmembrane region" description="Helical" evidence="10">
    <location>
        <begin position="111"/>
        <end position="135"/>
    </location>
</feature>
<feature type="topological domain" description="Cytoplasmic" evidence="9">
    <location>
        <begin position="200"/>
        <end position="218"/>
    </location>
</feature>
<keyword evidence="7 9" id="KW-0472">Membrane</keyword>
<feature type="topological domain" description="Periplasmic" evidence="9">
    <location>
        <begin position="240"/>
        <end position="256"/>
    </location>
</feature>
<keyword evidence="4 9" id="KW-0997">Cell inner membrane</keyword>
<feature type="topological domain" description="Cytoplasmic" evidence="9">
    <location>
        <begin position="400"/>
        <end position="424"/>
    </location>
</feature>
<dbReference type="PROSITE" id="PS50850">
    <property type="entry name" value="MFS"/>
    <property type="match status" value="1"/>
</dbReference>
<dbReference type="Gene3D" id="1.20.1250.20">
    <property type="entry name" value="MFS general substrate transporter like domains"/>
    <property type="match status" value="1"/>
</dbReference>
<evidence type="ECO:0000313" key="12">
    <source>
        <dbReference type="EMBL" id="WMY73412.1"/>
    </source>
</evidence>
<dbReference type="InterPro" id="IPR036259">
    <property type="entry name" value="MFS_trans_sf"/>
</dbReference>